<dbReference type="EMBL" id="CALSDN010000004">
    <property type="protein sequence ID" value="CAH6720922.1"/>
    <property type="molecule type" value="Genomic_DNA"/>
</dbReference>
<reference evidence="1" key="1">
    <citation type="submission" date="2022-06" db="EMBL/GenBank/DDBJ databases">
        <authorList>
            <person name="Legras J.-L."/>
            <person name="Devillers H."/>
            <person name="Grondin C."/>
        </authorList>
    </citation>
    <scope>NUCLEOTIDE SEQUENCE</scope>
    <source>
        <strain evidence="1">CLIB 1444</strain>
    </source>
</reference>
<keyword evidence="2" id="KW-1185">Reference proteome</keyword>
<organism evidence="1 2">
    <name type="scientific">[Candida] jaroonii</name>
    <dbReference type="NCBI Taxonomy" id="467808"/>
    <lineage>
        <taxon>Eukaryota</taxon>
        <taxon>Fungi</taxon>
        <taxon>Dikarya</taxon>
        <taxon>Ascomycota</taxon>
        <taxon>Saccharomycotina</taxon>
        <taxon>Pichiomycetes</taxon>
        <taxon>Debaryomycetaceae</taxon>
        <taxon>Yamadazyma</taxon>
    </lineage>
</organism>
<evidence type="ECO:0000313" key="2">
    <source>
        <dbReference type="Proteomes" id="UP001152531"/>
    </source>
</evidence>
<comment type="caution">
    <text evidence="1">The sequence shown here is derived from an EMBL/GenBank/DDBJ whole genome shotgun (WGS) entry which is preliminary data.</text>
</comment>
<accession>A0ACA9Y871</accession>
<evidence type="ECO:0000313" key="1">
    <source>
        <dbReference type="EMBL" id="CAH6720922.1"/>
    </source>
</evidence>
<gene>
    <name evidence="1" type="ORF">CLIB1444_04S10946</name>
</gene>
<sequence length="232" mass="25784">MPDLIQPTELNHELIDYAYKNLNNLPKGEEYEKMISSLPYNCWDSKLKLARDLGHENAADYGLIRLKDYDFDTKRHSEARLKFLKKIFGKIDDTAFIEPPFFVDYGCNISIGKNFYGNFNITFLDCSLITIGDNVMIAPNVCFTTATHPTDPQKRLDVVEYALPITVGNNVWFGCNIAVLPGVTIGDGCVIGAGAIVNKSLPPYSVAVGNPARVIRTLESLEDRASAIKEVS</sequence>
<name>A0ACA9Y871_9ASCO</name>
<dbReference type="Proteomes" id="UP001152531">
    <property type="component" value="Unassembled WGS sequence"/>
</dbReference>
<proteinExistence type="predicted"/>
<protein>
    <submittedName>
        <fullName evidence="1">Acetyltransferase</fullName>
    </submittedName>
</protein>